<keyword evidence="6 10" id="KW-0547">Nucleotide-binding</keyword>
<evidence type="ECO:0000256" key="13">
    <source>
        <dbReference type="SAM" id="MobiDB-lite"/>
    </source>
</evidence>
<dbReference type="Gene3D" id="2.40.30.10">
    <property type="entry name" value="Translation factors"/>
    <property type="match status" value="2"/>
</dbReference>
<dbReference type="InterPro" id="IPR005225">
    <property type="entry name" value="Small_GTP-bd"/>
</dbReference>
<comment type="similarity">
    <text evidence="2 10 11">Belongs to the TRAFAC class translation factor GTPase superfamily. Classic translation factor GTPase family. IF-2 subfamily.</text>
</comment>
<feature type="domain" description="Tr-type G" evidence="14">
    <location>
        <begin position="185"/>
        <end position="354"/>
    </location>
</feature>
<dbReference type="FunFam" id="2.40.30.10:FF:000007">
    <property type="entry name" value="Translation initiation factor IF-2"/>
    <property type="match status" value="1"/>
</dbReference>
<dbReference type="FunFam" id="3.40.50.10050:FF:000001">
    <property type="entry name" value="Translation initiation factor IF-2"/>
    <property type="match status" value="1"/>
</dbReference>
<dbReference type="PROSITE" id="PS00012">
    <property type="entry name" value="PHOSPHOPANTETHEINE"/>
    <property type="match status" value="1"/>
</dbReference>
<dbReference type="GO" id="GO:0005525">
    <property type="term" value="F:GTP binding"/>
    <property type="evidence" value="ECO:0007669"/>
    <property type="project" value="UniProtKB-KW"/>
</dbReference>
<dbReference type="PROSITE" id="PS51722">
    <property type="entry name" value="G_TR_2"/>
    <property type="match status" value="1"/>
</dbReference>
<dbReference type="InterPro" id="IPR053905">
    <property type="entry name" value="EF-G-like_DII"/>
</dbReference>
<feature type="region of interest" description="Disordered" evidence="13">
    <location>
        <begin position="53"/>
        <end position="83"/>
    </location>
</feature>
<dbReference type="InterPro" id="IPR004161">
    <property type="entry name" value="EFTu-like_2"/>
</dbReference>
<dbReference type="InterPro" id="IPR044145">
    <property type="entry name" value="IF2_II"/>
</dbReference>
<dbReference type="InterPro" id="IPR000178">
    <property type="entry name" value="TF_IF2_bacterial-like"/>
</dbReference>
<dbReference type="NCBIfam" id="TIGR00231">
    <property type="entry name" value="small_GTP"/>
    <property type="match status" value="1"/>
</dbReference>
<dbReference type="GO" id="GO:0005829">
    <property type="term" value="C:cytosol"/>
    <property type="evidence" value="ECO:0007669"/>
    <property type="project" value="TreeGrafter"/>
</dbReference>
<dbReference type="PROSITE" id="PS01176">
    <property type="entry name" value="IF2"/>
    <property type="match status" value="1"/>
</dbReference>
<evidence type="ECO:0000256" key="6">
    <source>
        <dbReference type="ARBA" id="ARBA00022741"/>
    </source>
</evidence>
<evidence type="ECO:0000256" key="2">
    <source>
        <dbReference type="ARBA" id="ARBA00007733"/>
    </source>
</evidence>
<keyword evidence="8 10" id="KW-0342">GTP-binding</keyword>
<dbReference type="Proteomes" id="UP000267250">
    <property type="component" value="Chromosome"/>
</dbReference>
<dbReference type="CDD" id="cd03692">
    <property type="entry name" value="mtIF2_IVc"/>
    <property type="match status" value="1"/>
</dbReference>
<dbReference type="PANTHER" id="PTHR43381:SF5">
    <property type="entry name" value="TR-TYPE G DOMAIN-CONTAINING PROTEIN"/>
    <property type="match status" value="1"/>
</dbReference>
<dbReference type="SUPFAM" id="SSF50447">
    <property type="entry name" value="Translation proteins"/>
    <property type="match status" value="2"/>
</dbReference>
<dbReference type="GO" id="GO:0003743">
    <property type="term" value="F:translation initiation factor activity"/>
    <property type="evidence" value="ECO:0007669"/>
    <property type="project" value="UniProtKB-UniRule"/>
</dbReference>
<dbReference type="InterPro" id="IPR027417">
    <property type="entry name" value="P-loop_NTPase"/>
</dbReference>
<dbReference type="RefSeq" id="WP_127015728.1">
    <property type="nucleotide sequence ID" value="NZ_CP016379.1"/>
</dbReference>
<dbReference type="Pfam" id="PF22042">
    <property type="entry name" value="EF-G_D2"/>
    <property type="match status" value="1"/>
</dbReference>
<dbReference type="Gene3D" id="1.10.10.2480">
    <property type="match status" value="1"/>
</dbReference>
<evidence type="ECO:0000256" key="3">
    <source>
        <dbReference type="ARBA" id="ARBA00020675"/>
    </source>
</evidence>
<feature type="binding site" evidence="10">
    <location>
        <begin position="194"/>
        <end position="201"/>
    </location>
    <ligand>
        <name>GTP</name>
        <dbReference type="ChEBI" id="CHEBI:37565"/>
    </ligand>
</feature>
<feature type="binding site" evidence="10">
    <location>
        <begin position="240"/>
        <end position="244"/>
    </location>
    <ligand>
        <name>GTP</name>
        <dbReference type="ChEBI" id="CHEBI:37565"/>
    </ligand>
</feature>
<dbReference type="InterPro" id="IPR000795">
    <property type="entry name" value="T_Tr_GTP-bd_dom"/>
</dbReference>
<evidence type="ECO:0000313" key="16">
    <source>
        <dbReference type="Proteomes" id="UP000267250"/>
    </source>
</evidence>
<keyword evidence="5 10" id="KW-0396">Initiation factor</keyword>
<feature type="region of interest" description="G-domain" evidence="10">
    <location>
        <begin position="188"/>
        <end position="336"/>
    </location>
</feature>
<dbReference type="Pfam" id="PF03144">
    <property type="entry name" value="GTP_EFTU_D2"/>
    <property type="match status" value="1"/>
</dbReference>
<keyword evidence="4 10" id="KW-0963">Cytoplasm</keyword>
<dbReference type="GO" id="GO:0003924">
    <property type="term" value="F:GTPase activity"/>
    <property type="evidence" value="ECO:0007669"/>
    <property type="project" value="UniProtKB-UniRule"/>
</dbReference>
<dbReference type="OrthoDB" id="9811804at2"/>
<dbReference type="InterPro" id="IPR023115">
    <property type="entry name" value="TIF_IF2_dom3"/>
</dbReference>
<dbReference type="Pfam" id="PF00009">
    <property type="entry name" value="GTP_EFTU"/>
    <property type="match status" value="1"/>
</dbReference>
<dbReference type="SUPFAM" id="SSF52156">
    <property type="entry name" value="Initiation factor IF2/eIF5b, domain 3"/>
    <property type="match status" value="1"/>
</dbReference>
<evidence type="ECO:0000259" key="14">
    <source>
        <dbReference type="PROSITE" id="PS51722"/>
    </source>
</evidence>
<evidence type="ECO:0000256" key="8">
    <source>
        <dbReference type="ARBA" id="ARBA00023134"/>
    </source>
</evidence>
<dbReference type="Pfam" id="PF04760">
    <property type="entry name" value="IF2_N"/>
    <property type="match status" value="2"/>
</dbReference>
<evidence type="ECO:0000256" key="1">
    <source>
        <dbReference type="ARBA" id="ARBA00004496"/>
    </source>
</evidence>
<dbReference type="FunFam" id="3.40.50.300:FF:000019">
    <property type="entry name" value="Translation initiation factor IF-2"/>
    <property type="match status" value="1"/>
</dbReference>
<dbReference type="InterPro" id="IPR006847">
    <property type="entry name" value="IF2_N"/>
</dbReference>
<dbReference type="FunFam" id="2.40.30.10:FF:000008">
    <property type="entry name" value="Translation initiation factor IF-2"/>
    <property type="match status" value="1"/>
</dbReference>
<evidence type="ECO:0000256" key="10">
    <source>
        <dbReference type="HAMAP-Rule" id="MF_00100"/>
    </source>
</evidence>
<dbReference type="Gene3D" id="3.40.50.300">
    <property type="entry name" value="P-loop containing nucleotide triphosphate hydrolases"/>
    <property type="match status" value="1"/>
</dbReference>
<sequence>MGKIRVYKLAKELGIKSSNIIDLLQELGEEISSHMSTIDDEIVDTLKELIDSKKSGTEKKKKTKEKSKKKKCRKKGQTVKKEVVQNAEASDEISSIDGGEDGENVIEVQLPLTVKGLAELLNVNPNTLIGKLIGLGVMATINQNLEPEAIELMAEEFGKRVKFITQEDKMKRIREIEDREEDLKPRPPIVTVMGHVDHGKTSLLDVIRHTNVTATEAGGITQHIGAYQTIVNGKKITFLDTPGHEAFTAMRARGAQITDIAVLVVAADDGVMPQTVEAINHAKAAGIPIIVAINKIDKDNANPDRVLQELSEHGLIPEAWGGDTICVNVSALKKINIDELLEMILLVAEMEELKANPNRPADGVVVEAELDKGRGPVATVLVKRGTLKIGDPIIAGTTYGRVRAMINDKGERVKEAGPSTPVVVLGLSDVPQAGDIFEVVEDDKTARIIAEERAERKRMQELQTKKVVSLDDLFKQIQEGDVKELKLIIKADVQGSVEALRDALLKLSTDEVRVTPIHTGVGGITETDIMLASASDAIVIGFNVRPDLNARKLAERENVEIRTYRVIYKAIEEVKAALEGLLEPEYKEVVVGHAEVRATFKVPKVGTVAGLYVTDGKINRNNQVRLIRNGVVIHEGKIASLKRFKDDVREVTEGYECGLGIEGYNDIKEGDEIEVFEIQEVKRTLD</sequence>
<proteinExistence type="inferred from homology"/>
<gene>
    <name evidence="10" type="primary">infB</name>
    <name evidence="15" type="ORF">BBF96_02685</name>
</gene>
<dbReference type="CDD" id="cd01887">
    <property type="entry name" value="IF2_eIF5B"/>
    <property type="match status" value="1"/>
</dbReference>
<keyword evidence="7 10" id="KW-0648">Protein biosynthesis</keyword>
<evidence type="ECO:0000256" key="12">
    <source>
        <dbReference type="RuleBase" id="RU000645"/>
    </source>
</evidence>
<dbReference type="HAMAP" id="MF_00100_B">
    <property type="entry name" value="IF_2_B"/>
    <property type="match status" value="1"/>
</dbReference>
<organism evidence="15 16">
    <name type="scientific">Anoxybacter fermentans</name>
    <dbReference type="NCBI Taxonomy" id="1323375"/>
    <lineage>
        <taxon>Bacteria</taxon>
        <taxon>Bacillati</taxon>
        <taxon>Bacillota</taxon>
        <taxon>Clostridia</taxon>
        <taxon>Halanaerobiales</taxon>
        <taxon>Anoxybacter</taxon>
    </lineage>
</organism>
<name>A0A3Q9HP25_9FIRM</name>
<dbReference type="PANTHER" id="PTHR43381">
    <property type="entry name" value="TRANSLATION INITIATION FACTOR IF-2-RELATED"/>
    <property type="match status" value="1"/>
</dbReference>
<evidence type="ECO:0000313" key="15">
    <source>
        <dbReference type="EMBL" id="AZR72393.1"/>
    </source>
</evidence>
<comment type="subcellular location">
    <subcellularLocation>
        <location evidence="1 10 12">Cytoplasm</location>
    </subcellularLocation>
</comment>
<dbReference type="SUPFAM" id="SSF52540">
    <property type="entry name" value="P-loop containing nucleoside triphosphate hydrolases"/>
    <property type="match status" value="1"/>
</dbReference>
<protein>
    <recommendedName>
        <fullName evidence="3 10">Translation initiation factor IF-2</fullName>
    </recommendedName>
</protein>
<dbReference type="KEGG" id="aft:BBF96_02685"/>
<comment type="function">
    <text evidence="9 10 11">One of the essential components for the initiation of protein synthesis. Protects formylmethionyl-tRNA from spontaneous hydrolysis and promotes its binding to the 30S ribosomal subunits. Also involved in the hydrolysis of GTP during the formation of the 70S ribosomal complex.</text>
</comment>
<dbReference type="EMBL" id="CP016379">
    <property type="protein sequence ID" value="AZR72393.1"/>
    <property type="molecule type" value="Genomic_DNA"/>
</dbReference>
<evidence type="ECO:0000256" key="11">
    <source>
        <dbReference type="RuleBase" id="RU000644"/>
    </source>
</evidence>
<feature type="binding site" evidence="10">
    <location>
        <begin position="294"/>
        <end position="297"/>
    </location>
    <ligand>
        <name>GTP</name>
        <dbReference type="ChEBI" id="CHEBI:37565"/>
    </ligand>
</feature>
<evidence type="ECO:0000256" key="5">
    <source>
        <dbReference type="ARBA" id="ARBA00022540"/>
    </source>
</evidence>
<reference evidence="15 16" key="1">
    <citation type="submission" date="2016-07" db="EMBL/GenBank/DDBJ databases">
        <title>Genome and transcriptome analysis of iron-reducing fermentative bacteria Anoxybacter fermentans.</title>
        <authorList>
            <person name="Zeng X."/>
            <person name="Shao Z."/>
        </authorList>
    </citation>
    <scope>NUCLEOTIDE SEQUENCE [LARGE SCALE GENOMIC DNA]</scope>
    <source>
        <strain evidence="15 16">DY22613</strain>
    </source>
</reference>
<dbReference type="AlphaFoldDB" id="A0A3Q9HP25"/>
<dbReference type="Pfam" id="PF11987">
    <property type="entry name" value="IF-2"/>
    <property type="match status" value="1"/>
</dbReference>
<dbReference type="Gene3D" id="3.40.50.10050">
    <property type="entry name" value="Translation initiation factor IF- 2, domain 3"/>
    <property type="match status" value="1"/>
</dbReference>
<keyword evidence="16" id="KW-1185">Reference proteome</keyword>
<accession>A0A3Q9HP25</accession>
<feature type="compositionally biased region" description="Basic residues" evidence="13">
    <location>
        <begin position="59"/>
        <end position="78"/>
    </location>
</feature>
<evidence type="ECO:0000256" key="9">
    <source>
        <dbReference type="ARBA" id="ARBA00025162"/>
    </source>
</evidence>
<dbReference type="InterPro" id="IPR015760">
    <property type="entry name" value="TIF_IF2"/>
</dbReference>
<dbReference type="CDD" id="cd03702">
    <property type="entry name" value="IF2_mtIF2_II"/>
    <property type="match status" value="1"/>
</dbReference>
<evidence type="ECO:0000256" key="7">
    <source>
        <dbReference type="ARBA" id="ARBA00022917"/>
    </source>
</evidence>
<dbReference type="NCBIfam" id="TIGR00487">
    <property type="entry name" value="IF-2"/>
    <property type="match status" value="1"/>
</dbReference>
<dbReference type="InterPro" id="IPR009000">
    <property type="entry name" value="Transl_B-barrel_sf"/>
</dbReference>
<dbReference type="InterPro" id="IPR036925">
    <property type="entry name" value="TIF_IF2_dom3_sf"/>
</dbReference>
<dbReference type="InterPro" id="IPR006162">
    <property type="entry name" value="Ppantetheine_attach_site"/>
</dbReference>
<evidence type="ECO:0000256" key="4">
    <source>
        <dbReference type="ARBA" id="ARBA00022490"/>
    </source>
</evidence>